<evidence type="ECO:0008006" key="3">
    <source>
        <dbReference type="Google" id="ProtNLM"/>
    </source>
</evidence>
<keyword evidence="2" id="KW-1185">Reference proteome</keyword>
<protein>
    <recommendedName>
        <fullName evidence="3">RNase H type-1 domain-containing protein</fullName>
    </recommendedName>
</protein>
<sequence>MNNVAKYEVILLALCKARAMGPPQIIISTDSQVAAGHIDKSYQAWNLELTRYLAAFRKAETHF</sequence>
<gene>
    <name evidence="1" type="ORF">E2562_027915</name>
</gene>
<reference evidence="1 2" key="1">
    <citation type="submission" date="2019-11" db="EMBL/GenBank/DDBJ databases">
        <title>Whole genome sequence of Oryza granulata.</title>
        <authorList>
            <person name="Li W."/>
        </authorList>
    </citation>
    <scope>NUCLEOTIDE SEQUENCE [LARGE SCALE GENOMIC DNA]</scope>
    <source>
        <strain evidence="2">cv. Menghai</strain>
        <tissue evidence="1">Leaf</tissue>
    </source>
</reference>
<dbReference type="Gene3D" id="3.30.420.10">
    <property type="entry name" value="Ribonuclease H-like superfamily/Ribonuclease H"/>
    <property type="match status" value="1"/>
</dbReference>
<dbReference type="GO" id="GO:0003676">
    <property type="term" value="F:nucleic acid binding"/>
    <property type="evidence" value="ECO:0007669"/>
    <property type="project" value="InterPro"/>
</dbReference>
<organism evidence="1 2">
    <name type="scientific">Oryza meyeriana var. granulata</name>
    <dbReference type="NCBI Taxonomy" id="110450"/>
    <lineage>
        <taxon>Eukaryota</taxon>
        <taxon>Viridiplantae</taxon>
        <taxon>Streptophyta</taxon>
        <taxon>Embryophyta</taxon>
        <taxon>Tracheophyta</taxon>
        <taxon>Spermatophyta</taxon>
        <taxon>Magnoliopsida</taxon>
        <taxon>Liliopsida</taxon>
        <taxon>Poales</taxon>
        <taxon>Poaceae</taxon>
        <taxon>BOP clade</taxon>
        <taxon>Oryzoideae</taxon>
        <taxon>Oryzeae</taxon>
        <taxon>Oryzinae</taxon>
        <taxon>Oryza</taxon>
        <taxon>Oryza meyeriana</taxon>
    </lineage>
</organism>
<evidence type="ECO:0000313" key="2">
    <source>
        <dbReference type="Proteomes" id="UP000479710"/>
    </source>
</evidence>
<dbReference type="OrthoDB" id="782197at2759"/>
<name>A0A6G1EZM5_9ORYZ</name>
<dbReference type="InterPro" id="IPR012337">
    <property type="entry name" value="RNaseH-like_sf"/>
</dbReference>
<evidence type="ECO:0000313" key="1">
    <source>
        <dbReference type="EMBL" id="KAF0930083.1"/>
    </source>
</evidence>
<comment type="caution">
    <text evidence="1">The sequence shown here is derived from an EMBL/GenBank/DDBJ whole genome shotgun (WGS) entry which is preliminary data.</text>
</comment>
<dbReference type="AlphaFoldDB" id="A0A6G1EZM5"/>
<dbReference type="Proteomes" id="UP000479710">
    <property type="component" value="Unassembled WGS sequence"/>
</dbReference>
<dbReference type="EMBL" id="SPHZ02000002">
    <property type="protein sequence ID" value="KAF0930083.1"/>
    <property type="molecule type" value="Genomic_DNA"/>
</dbReference>
<dbReference type="SUPFAM" id="SSF53098">
    <property type="entry name" value="Ribonuclease H-like"/>
    <property type="match status" value="1"/>
</dbReference>
<dbReference type="InterPro" id="IPR036397">
    <property type="entry name" value="RNaseH_sf"/>
</dbReference>
<accession>A0A6G1EZM5</accession>
<proteinExistence type="predicted"/>